<dbReference type="EMBL" id="QQTP01000016">
    <property type="protein sequence ID" value="RDJ20665.1"/>
    <property type="molecule type" value="Genomic_DNA"/>
</dbReference>
<protein>
    <submittedName>
        <fullName evidence="1">TIGR02117 family protein</fullName>
    </submittedName>
</protein>
<reference evidence="2" key="1">
    <citation type="submission" date="2018-07" db="EMBL/GenBank/DDBJ databases">
        <authorList>
            <person name="Safronova V.I."/>
            <person name="Chirak E.R."/>
            <person name="Sazanova A.L."/>
        </authorList>
    </citation>
    <scope>NUCLEOTIDE SEQUENCE [LARGE SCALE GENOMIC DNA]</scope>
    <source>
        <strain evidence="2">RCAM04685</strain>
    </source>
</reference>
<accession>A0A370L0C1</accession>
<name>A0A370L0C1_9HYPH</name>
<organism evidence="1 2">
    <name type="scientific">Bosea caraganae</name>
    <dbReference type="NCBI Taxonomy" id="2763117"/>
    <lineage>
        <taxon>Bacteria</taxon>
        <taxon>Pseudomonadati</taxon>
        <taxon>Pseudomonadota</taxon>
        <taxon>Alphaproteobacteria</taxon>
        <taxon>Hyphomicrobiales</taxon>
        <taxon>Boseaceae</taxon>
        <taxon>Bosea</taxon>
    </lineage>
</organism>
<dbReference type="OrthoDB" id="211174at2"/>
<dbReference type="RefSeq" id="WP_114831703.1">
    <property type="nucleotide sequence ID" value="NZ_QQTO01000011.1"/>
</dbReference>
<gene>
    <name evidence="1" type="ORF">DWE98_23260</name>
</gene>
<proteinExistence type="predicted"/>
<evidence type="ECO:0000313" key="1">
    <source>
        <dbReference type="EMBL" id="RDJ20665.1"/>
    </source>
</evidence>
<comment type="caution">
    <text evidence="1">The sequence shown here is derived from an EMBL/GenBank/DDBJ whole genome shotgun (WGS) entry which is preliminary data.</text>
</comment>
<dbReference type="NCBIfam" id="TIGR02117">
    <property type="entry name" value="chp_urease_rgn"/>
    <property type="match status" value="1"/>
</dbReference>
<keyword evidence="2" id="KW-1185">Reference proteome</keyword>
<dbReference type="AlphaFoldDB" id="A0A370L0C1"/>
<dbReference type="InterPro" id="IPR011727">
    <property type="entry name" value="CHP02117"/>
</dbReference>
<evidence type="ECO:0000313" key="2">
    <source>
        <dbReference type="Proteomes" id="UP000255207"/>
    </source>
</evidence>
<sequence>MLKAVGSSRAIRLLRRGLRAGALGLAVLLAATGLALLAGAVPLRSGPAAASDGTVTIYVMTNGFHTDVVVPTQTDAKDWRPLLQASPITRPSLDAPLIAFGWGSQAAYTELGTLADLSPALMLKAVAFDRSVVHVQPLVAIRAGESVRRFVLTEAGYRALARHVEDSLQPGGAGEPIALPGVTHGTGDAFLRGRDRFWLLRSCNVWVGEALRKAGLPVGLWTPVAQSLMWSLGPGDAPGR</sequence>
<dbReference type="Proteomes" id="UP000255207">
    <property type="component" value="Unassembled WGS sequence"/>
</dbReference>
<dbReference type="Pfam" id="PF09601">
    <property type="entry name" value="DUF2459"/>
    <property type="match status" value="1"/>
</dbReference>